<dbReference type="PANTHER" id="PTHR43563">
    <property type="entry name" value="AMINE OXIDASE"/>
    <property type="match status" value="1"/>
</dbReference>
<evidence type="ECO:0000256" key="2">
    <source>
        <dbReference type="ARBA" id="ARBA00005995"/>
    </source>
</evidence>
<evidence type="ECO:0000313" key="8">
    <source>
        <dbReference type="EMBL" id="KAH7247705.1"/>
    </source>
</evidence>
<comment type="caution">
    <text evidence="8">The sequence shown here is derived from an EMBL/GenBank/DDBJ whole genome shotgun (WGS) entry which is preliminary data.</text>
</comment>
<dbReference type="AlphaFoldDB" id="A0A9P9GYE8"/>
<evidence type="ECO:0000256" key="3">
    <source>
        <dbReference type="ARBA" id="ARBA00023002"/>
    </source>
</evidence>
<comment type="catalytic activity">
    <reaction evidence="4">
        <text>a secondary aliphatic amine + O2 + H2O = a primary amine + an aldehyde + H2O2</text>
        <dbReference type="Rhea" id="RHEA:26414"/>
        <dbReference type="ChEBI" id="CHEBI:15377"/>
        <dbReference type="ChEBI" id="CHEBI:15379"/>
        <dbReference type="ChEBI" id="CHEBI:16240"/>
        <dbReference type="ChEBI" id="CHEBI:17478"/>
        <dbReference type="ChEBI" id="CHEBI:58855"/>
        <dbReference type="ChEBI" id="CHEBI:65296"/>
        <dbReference type="EC" id="1.4.3.4"/>
    </reaction>
</comment>
<dbReference type="SUPFAM" id="SSF51905">
    <property type="entry name" value="FAD/NAD(P)-binding domain"/>
    <property type="match status" value="1"/>
</dbReference>
<keyword evidence="9" id="KW-1185">Reference proteome</keyword>
<proteinExistence type="inferred from homology"/>
<dbReference type="OrthoDB" id="5046242at2759"/>
<feature type="binding site" evidence="5">
    <location>
        <position position="487"/>
    </location>
    <ligand>
        <name>substrate</name>
    </ligand>
</feature>
<dbReference type="Pfam" id="PF01042">
    <property type="entry name" value="Ribonuc_L-PSP"/>
    <property type="match status" value="1"/>
</dbReference>
<dbReference type="InterPro" id="IPR006175">
    <property type="entry name" value="YjgF/YER057c/UK114"/>
</dbReference>
<gene>
    <name evidence="8" type="ORF">B0J15DRAFT_563047</name>
</gene>
<dbReference type="PANTHER" id="PTHR43563:SF14">
    <property type="entry name" value="AMINE OXIDASE"/>
    <property type="match status" value="1"/>
</dbReference>
<evidence type="ECO:0000259" key="7">
    <source>
        <dbReference type="Pfam" id="PF01593"/>
    </source>
</evidence>
<evidence type="ECO:0000256" key="1">
    <source>
        <dbReference type="ARBA" id="ARBA00001974"/>
    </source>
</evidence>
<dbReference type="InterPro" id="IPR035959">
    <property type="entry name" value="RutC-like_sf"/>
</dbReference>
<dbReference type="SUPFAM" id="SSF55298">
    <property type="entry name" value="YjgF-like"/>
    <property type="match status" value="1"/>
</dbReference>
<dbReference type="Gene3D" id="3.30.1330.40">
    <property type="entry name" value="RutC-like"/>
    <property type="match status" value="1"/>
</dbReference>
<comment type="cofactor">
    <cofactor evidence="1 6">
        <name>FAD</name>
        <dbReference type="ChEBI" id="CHEBI:57692"/>
    </cofactor>
</comment>
<dbReference type="EMBL" id="JAGTJS010000015">
    <property type="protein sequence ID" value="KAH7247705.1"/>
    <property type="molecule type" value="Genomic_DNA"/>
</dbReference>
<evidence type="ECO:0000313" key="9">
    <source>
        <dbReference type="Proteomes" id="UP000736672"/>
    </source>
</evidence>
<comment type="similarity">
    <text evidence="2 6">Belongs to the flavin monoamine oxidase family.</text>
</comment>
<name>A0A9P9GYE8_FUSSL</name>
<reference evidence="8" key="1">
    <citation type="journal article" date="2021" name="Nat. Commun.">
        <title>Genetic determinants of endophytism in the Arabidopsis root mycobiome.</title>
        <authorList>
            <person name="Mesny F."/>
            <person name="Miyauchi S."/>
            <person name="Thiergart T."/>
            <person name="Pickel B."/>
            <person name="Atanasova L."/>
            <person name="Karlsson M."/>
            <person name="Huettel B."/>
            <person name="Barry K.W."/>
            <person name="Haridas S."/>
            <person name="Chen C."/>
            <person name="Bauer D."/>
            <person name="Andreopoulos W."/>
            <person name="Pangilinan J."/>
            <person name="LaButti K."/>
            <person name="Riley R."/>
            <person name="Lipzen A."/>
            <person name="Clum A."/>
            <person name="Drula E."/>
            <person name="Henrissat B."/>
            <person name="Kohler A."/>
            <person name="Grigoriev I.V."/>
            <person name="Martin F.M."/>
            <person name="Hacquard S."/>
        </authorList>
    </citation>
    <scope>NUCLEOTIDE SEQUENCE</scope>
    <source>
        <strain evidence="8">FSSC 5 MPI-SDFR-AT-0091</strain>
    </source>
</reference>
<dbReference type="InterPro" id="IPR001613">
    <property type="entry name" value="Flavin_amine_oxidase"/>
</dbReference>
<accession>A0A9P9GYE8</accession>
<feature type="binding site" evidence="5">
    <location>
        <begin position="178"/>
        <end position="179"/>
    </location>
    <ligand>
        <name>FAD</name>
        <dbReference type="ChEBI" id="CHEBI:57692"/>
    </ligand>
</feature>
<evidence type="ECO:0000256" key="5">
    <source>
        <dbReference type="PIRSR" id="PIRSR601613-1"/>
    </source>
</evidence>
<evidence type="ECO:0000256" key="6">
    <source>
        <dbReference type="RuleBase" id="RU362067"/>
    </source>
</evidence>
<dbReference type="Proteomes" id="UP000736672">
    <property type="component" value="Unassembled WGS sequence"/>
</dbReference>
<dbReference type="SUPFAM" id="SSF54373">
    <property type="entry name" value="FAD-linked reductases, C-terminal domain"/>
    <property type="match status" value="1"/>
</dbReference>
<dbReference type="EC" id="1.4.3.-" evidence="6"/>
<keyword evidence="6" id="KW-0274">FAD</keyword>
<keyword evidence="3 6" id="KW-0560">Oxidoreductase</keyword>
<sequence length="603" mass="65455">MAAHRDQSPSAFFLSPLDTYDGGFYSHAVTVNRPGRLVRTSGIIGKRPDGSLRGDFTEQVDLAIDNLLSTLNAAGATGRDLIQVNMYAVDWKEEHITKIQPSFAKLISFHGGAIRPTTLLVPVNSLAHPGLRFEIQVTAAIPGLGQPWQKSLSTQVNEVPRRRVDAVVQAGLASLVLEARHRIGGRSHTHKLTSQEGHVELGATWINKNTHPKVYNLAVAFGLQMSVQYLEGDSLTELPDGTVVRGPATDFAAGDASLSKAVEALIKEIEAGGDIADIKNPSAFPKELDVSVAEWMDLKDLDPIARAAMELVLLASYGQPSSKIGIHYRFDHIKSAAGWEGVTTDGPMGGQYMKVRQGSSAIAEGLAAGLTPGSILLESPAKEISQFPDFVLIKTSNGKVIQARKVIMANPINTYDYIRFTPPLPRGKATITSKALPSIYAKVLLSYARPWWREIGLSGKFLSMTGPICFSWDTCDLDTQQYSLAVFVAGPIATEWHQLPAIQREQSIVSHLARLVGPDHGHLAHEVLEVNAMEWTKEEFVGGAPGCSMPPGVWADHAQDWREPFRHIHFAGNETAFEFKGYLEGAVQAGSRAADEVKAALLL</sequence>
<organism evidence="8 9">
    <name type="scientific">Fusarium solani</name>
    <name type="common">Filamentous fungus</name>
    <dbReference type="NCBI Taxonomy" id="169388"/>
    <lineage>
        <taxon>Eukaryota</taxon>
        <taxon>Fungi</taxon>
        <taxon>Dikarya</taxon>
        <taxon>Ascomycota</taxon>
        <taxon>Pezizomycotina</taxon>
        <taxon>Sordariomycetes</taxon>
        <taxon>Hypocreomycetidae</taxon>
        <taxon>Hypocreales</taxon>
        <taxon>Nectriaceae</taxon>
        <taxon>Fusarium</taxon>
        <taxon>Fusarium solani species complex</taxon>
    </lineage>
</organism>
<feature type="domain" description="Amine oxidase" evidence="7">
    <location>
        <begin position="169"/>
        <end position="597"/>
    </location>
</feature>
<keyword evidence="6" id="KW-0285">Flavoprotein</keyword>
<dbReference type="Gene3D" id="3.90.660.10">
    <property type="match status" value="1"/>
</dbReference>
<dbReference type="PRINTS" id="PR00757">
    <property type="entry name" value="AMINEOXDASEF"/>
</dbReference>
<dbReference type="InterPro" id="IPR050703">
    <property type="entry name" value="Flavin_MAO"/>
</dbReference>
<dbReference type="Gene3D" id="1.10.405.10">
    <property type="entry name" value="Guanine Nucleotide Dissociation Inhibitor, domain 1"/>
    <property type="match status" value="1"/>
</dbReference>
<protein>
    <recommendedName>
        <fullName evidence="6">Amine oxidase</fullName>
        <ecNumber evidence="6">1.4.3.-</ecNumber>
    </recommendedName>
</protein>
<dbReference type="Gene3D" id="3.50.50.60">
    <property type="entry name" value="FAD/NAD(P)-binding domain"/>
    <property type="match status" value="1"/>
</dbReference>
<dbReference type="InterPro" id="IPR036188">
    <property type="entry name" value="FAD/NAD-bd_sf"/>
</dbReference>
<dbReference type="GO" id="GO:0097621">
    <property type="term" value="F:monoamine oxidase activity"/>
    <property type="evidence" value="ECO:0007669"/>
    <property type="project" value="UniProtKB-EC"/>
</dbReference>
<evidence type="ECO:0000256" key="4">
    <source>
        <dbReference type="ARBA" id="ARBA00048448"/>
    </source>
</evidence>
<feature type="binding site" evidence="5">
    <location>
        <position position="574"/>
    </location>
    <ligand>
        <name>FAD</name>
        <dbReference type="ChEBI" id="CHEBI:57692"/>
    </ligand>
</feature>
<dbReference type="InterPro" id="IPR002937">
    <property type="entry name" value="Amino_oxidase"/>
</dbReference>
<dbReference type="Pfam" id="PF01593">
    <property type="entry name" value="Amino_oxidase"/>
    <property type="match status" value="1"/>
</dbReference>